<reference evidence="10" key="1">
    <citation type="submission" date="2021-02" db="EMBL/GenBank/DDBJ databases">
        <authorList>
            <person name="Dougan E. K."/>
            <person name="Rhodes N."/>
            <person name="Thang M."/>
            <person name="Chan C."/>
        </authorList>
    </citation>
    <scope>NUCLEOTIDE SEQUENCE</scope>
</reference>
<dbReference type="PANTHER" id="PTHR45638">
    <property type="entry name" value="CYCLIC NUCLEOTIDE-GATED CATION CHANNEL SUBUNIT A"/>
    <property type="match status" value="1"/>
</dbReference>
<sequence>MLVQVGRRYVSEQREVDPLFAQAMHILLARSKVFAGVHDEFIRDLIVSCTRKEFLPNRFVMEEGMKGDSMYVLFKGVVEVTADGRYVCKLRDGSIFGESSLLSIDNRRTASVRSMSKCDVAIISRFSFHAILEKYPWEKRKFQREMKANLLQLGKLIDVNDDINLEQQATQCDALKSIPFFASDASLHDFVAELAMNASSLWYPAGKVVIQEGDCKCNDMFVLLRGSCEIYSCGQFLGRIEHDLFGEIGILDLLERRTASVITATPCQCMKFPRMVVIPVLAKYPDARLRLLEHARQRLMALNEVISGGGGPNQSAKALEDIASMGERYPGCAVGFGPQMDPQDAAYFAGSDLFRDAPLTLVHAISERMGTKRYDEGKVILKEGEPFKPERDFVYFIIKGQVEVWKTGNFVTVLSDGELFGELAAFRNHSIRQATVKCKTKVVLRLVNAASLVDVFNTHEDRDFMEKWNDILDTRSEQLMKKVKLADQLLYKTVDIEFMFMKLPGAQPDDRITPMNEPCVKALEGMEVYEWKPTGKTPVGKQRHLPPLTAR</sequence>
<dbReference type="GO" id="GO:0016020">
    <property type="term" value="C:membrane"/>
    <property type="evidence" value="ECO:0007669"/>
    <property type="project" value="UniProtKB-SubCell"/>
</dbReference>
<proteinExistence type="predicted"/>
<dbReference type="Pfam" id="PF00027">
    <property type="entry name" value="cNMP_binding"/>
    <property type="match status" value="3"/>
</dbReference>
<dbReference type="InterPro" id="IPR014710">
    <property type="entry name" value="RmlC-like_jellyroll"/>
</dbReference>
<evidence type="ECO:0000256" key="2">
    <source>
        <dbReference type="ARBA" id="ARBA00022448"/>
    </source>
</evidence>
<dbReference type="GO" id="GO:0005221">
    <property type="term" value="F:intracellularly cyclic nucleotide-activated monoatomic cation channel activity"/>
    <property type="evidence" value="ECO:0007669"/>
    <property type="project" value="InterPro"/>
</dbReference>
<dbReference type="InterPro" id="IPR018490">
    <property type="entry name" value="cNMP-bd_dom_sf"/>
</dbReference>
<evidence type="ECO:0000256" key="5">
    <source>
        <dbReference type="ARBA" id="ARBA00023065"/>
    </source>
</evidence>
<evidence type="ECO:0000256" key="7">
    <source>
        <dbReference type="ARBA" id="ARBA00023286"/>
    </source>
</evidence>
<dbReference type="GO" id="GO:0044877">
    <property type="term" value="F:protein-containing complex binding"/>
    <property type="evidence" value="ECO:0007669"/>
    <property type="project" value="TreeGrafter"/>
</dbReference>
<comment type="caution">
    <text evidence="10">The sequence shown here is derived from an EMBL/GenBank/DDBJ whole genome shotgun (WGS) entry which is preliminary data.</text>
</comment>
<organism evidence="10 11">
    <name type="scientific">Polarella glacialis</name>
    <name type="common">Dinoflagellate</name>
    <dbReference type="NCBI Taxonomy" id="89957"/>
    <lineage>
        <taxon>Eukaryota</taxon>
        <taxon>Sar</taxon>
        <taxon>Alveolata</taxon>
        <taxon>Dinophyceae</taxon>
        <taxon>Suessiales</taxon>
        <taxon>Suessiaceae</taxon>
        <taxon>Polarella</taxon>
    </lineage>
</organism>
<keyword evidence="7" id="KW-1071">Ligand-gated ion channel</keyword>
<dbReference type="PROSITE" id="PS50042">
    <property type="entry name" value="CNMP_BINDING_3"/>
    <property type="match status" value="3"/>
</dbReference>
<accession>A0A813LSN8</accession>
<dbReference type="InterPro" id="IPR000595">
    <property type="entry name" value="cNMP-bd_dom"/>
</dbReference>
<evidence type="ECO:0000256" key="4">
    <source>
        <dbReference type="ARBA" id="ARBA00022989"/>
    </source>
</evidence>
<evidence type="ECO:0000256" key="1">
    <source>
        <dbReference type="ARBA" id="ARBA00004141"/>
    </source>
</evidence>
<gene>
    <name evidence="10" type="ORF">PGLA2088_LOCUS46210</name>
</gene>
<dbReference type="PANTHER" id="PTHR45638:SF11">
    <property type="entry name" value="CYCLIC NUCLEOTIDE-GATED CATION CHANNEL SUBUNIT A"/>
    <property type="match status" value="1"/>
</dbReference>
<evidence type="ECO:0000313" key="11">
    <source>
        <dbReference type="Proteomes" id="UP000626109"/>
    </source>
</evidence>
<evidence type="ECO:0000313" key="10">
    <source>
        <dbReference type="EMBL" id="CAE8731984.1"/>
    </source>
</evidence>
<feature type="domain" description="Cyclic nucleotide-binding" evidence="9">
    <location>
        <begin position="33"/>
        <end position="149"/>
    </location>
</feature>
<keyword evidence="2" id="KW-0813">Transport</keyword>
<evidence type="ECO:0000256" key="3">
    <source>
        <dbReference type="ARBA" id="ARBA00022692"/>
    </source>
</evidence>
<keyword evidence="8" id="KW-0407">Ion channel</keyword>
<dbReference type="InterPro" id="IPR050866">
    <property type="entry name" value="CNG_cation_channel"/>
</dbReference>
<dbReference type="Gene3D" id="2.60.120.10">
    <property type="entry name" value="Jelly Rolls"/>
    <property type="match status" value="3"/>
</dbReference>
<dbReference type="SMART" id="SM00100">
    <property type="entry name" value="cNMP"/>
    <property type="match status" value="3"/>
</dbReference>
<feature type="domain" description="Cyclic nucleotide-binding" evidence="9">
    <location>
        <begin position="353"/>
        <end position="456"/>
    </location>
</feature>
<keyword evidence="6" id="KW-0472">Membrane</keyword>
<keyword evidence="3" id="KW-0812">Transmembrane</keyword>
<evidence type="ECO:0000256" key="8">
    <source>
        <dbReference type="ARBA" id="ARBA00023303"/>
    </source>
</evidence>
<comment type="subcellular location">
    <subcellularLocation>
        <location evidence="1">Membrane</location>
        <topology evidence="1">Multi-pass membrane protein</topology>
    </subcellularLocation>
</comment>
<dbReference type="CDD" id="cd00038">
    <property type="entry name" value="CAP_ED"/>
    <property type="match status" value="3"/>
</dbReference>
<dbReference type="AlphaFoldDB" id="A0A813LSN8"/>
<dbReference type="PROSITE" id="PS00889">
    <property type="entry name" value="CNMP_BINDING_2"/>
    <property type="match status" value="2"/>
</dbReference>
<dbReference type="EMBL" id="CAJNNW010036093">
    <property type="protein sequence ID" value="CAE8731984.1"/>
    <property type="molecule type" value="Genomic_DNA"/>
</dbReference>
<dbReference type="Proteomes" id="UP000626109">
    <property type="component" value="Unassembled WGS sequence"/>
</dbReference>
<feature type="domain" description="Cyclic nucleotide-binding" evidence="9">
    <location>
        <begin position="203"/>
        <end position="298"/>
    </location>
</feature>
<protein>
    <recommendedName>
        <fullName evidence="9">Cyclic nucleotide-binding domain-containing protein</fullName>
    </recommendedName>
</protein>
<name>A0A813LSN8_POLGL</name>
<evidence type="ECO:0000256" key="6">
    <source>
        <dbReference type="ARBA" id="ARBA00023136"/>
    </source>
</evidence>
<keyword evidence="4" id="KW-1133">Transmembrane helix</keyword>
<evidence type="ECO:0000259" key="9">
    <source>
        <dbReference type="PROSITE" id="PS50042"/>
    </source>
</evidence>
<dbReference type="InterPro" id="IPR018488">
    <property type="entry name" value="cNMP-bd_CS"/>
</dbReference>
<dbReference type="SUPFAM" id="SSF51206">
    <property type="entry name" value="cAMP-binding domain-like"/>
    <property type="match status" value="3"/>
</dbReference>
<keyword evidence="5" id="KW-0406">Ion transport</keyword>